<feature type="region of interest" description="Disordered" evidence="1">
    <location>
        <begin position="101"/>
        <end position="126"/>
    </location>
</feature>
<accession>A0A3D8K162</accession>
<dbReference type="InterPro" id="IPR055360">
    <property type="entry name" value="bAvd"/>
</dbReference>
<dbReference type="CDD" id="cd16376">
    <property type="entry name" value="Avd_like"/>
    <property type="match status" value="1"/>
</dbReference>
<comment type="caution">
    <text evidence="2">The sequence shown here is derived from an EMBL/GenBank/DDBJ whole genome shotgun (WGS) entry which is preliminary data.</text>
</comment>
<protein>
    <submittedName>
        <fullName evidence="2">Four helix bundle protein</fullName>
    </submittedName>
</protein>
<dbReference type="EMBL" id="QRGA01000005">
    <property type="protein sequence ID" value="RDU99173.1"/>
    <property type="molecule type" value="Genomic_DNA"/>
</dbReference>
<dbReference type="Gene3D" id="1.20.1440.60">
    <property type="entry name" value="23S rRNA-intervening sequence"/>
    <property type="match status" value="1"/>
</dbReference>
<dbReference type="AlphaFoldDB" id="A0A3D8K162"/>
<proteinExistence type="predicted"/>
<dbReference type="InterPro" id="IPR036583">
    <property type="entry name" value="23S_rRNA_IVS_sf"/>
</dbReference>
<dbReference type="RefSeq" id="WP_115533145.1">
    <property type="nucleotide sequence ID" value="NZ_QRGA01000005.1"/>
</dbReference>
<gene>
    <name evidence="2" type="ORF">DWV00_08590</name>
</gene>
<keyword evidence="3" id="KW-1185">Reference proteome</keyword>
<feature type="compositionally biased region" description="Polar residues" evidence="1">
    <location>
        <begin position="101"/>
        <end position="111"/>
    </location>
</feature>
<evidence type="ECO:0000313" key="3">
    <source>
        <dbReference type="Proteomes" id="UP000256838"/>
    </source>
</evidence>
<dbReference type="OrthoDB" id="8595978at2"/>
<name>A0A3D8K162_9BURK</name>
<evidence type="ECO:0000313" key="2">
    <source>
        <dbReference type="EMBL" id="RDU99173.1"/>
    </source>
</evidence>
<reference evidence="2 3" key="1">
    <citation type="submission" date="2018-08" db="EMBL/GenBank/DDBJ databases">
        <title>Paraburkholderia sp. DHOM06 isolated from forest soil.</title>
        <authorList>
            <person name="Gao Z.-H."/>
            <person name="Qiu L.-H."/>
        </authorList>
    </citation>
    <scope>NUCLEOTIDE SEQUENCE [LARGE SCALE GENOMIC DNA]</scope>
    <source>
        <strain evidence="2 3">DHOM06</strain>
    </source>
</reference>
<evidence type="ECO:0000256" key="1">
    <source>
        <dbReference type="SAM" id="MobiDB-lite"/>
    </source>
</evidence>
<sequence length="126" mass="14431">MALHTELDIYKTGYDLFTRVTKIVENMKRPFKHLIGEEIVRETAKLLILVYRANIADDKAPHLSVLIEKVKLVELFLRLSLDDEKISPRQYYGTILLTQSIGKQASGWRKSSSVKRPSHGGQGRHD</sequence>
<organism evidence="2 3">
    <name type="scientific">Trinickia dinghuensis</name>
    <dbReference type="NCBI Taxonomy" id="2291023"/>
    <lineage>
        <taxon>Bacteria</taxon>
        <taxon>Pseudomonadati</taxon>
        <taxon>Pseudomonadota</taxon>
        <taxon>Betaproteobacteria</taxon>
        <taxon>Burkholderiales</taxon>
        <taxon>Burkholderiaceae</taxon>
        <taxon>Trinickia</taxon>
    </lineage>
</organism>
<dbReference type="Proteomes" id="UP000256838">
    <property type="component" value="Unassembled WGS sequence"/>
</dbReference>